<protein>
    <submittedName>
        <fullName evidence="1">Uncharacterized protein</fullName>
    </submittedName>
</protein>
<dbReference type="AlphaFoldDB" id="A0A0C3KJJ9"/>
<evidence type="ECO:0000313" key="2">
    <source>
        <dbReference type="Proteomes" id="UP000054217"/>
    </source>
</evidence>
<dbReference type="EMBL" id="KN831954">
    <property type="protein sequence ID" value="KIO09747.1"/>
    <property type="molecule type" value="Genomic_DNA"/>
</dbReference>
<evidence type="ECO:0000313" key="1">
    <source>
        <dbReference type="EMBL" id="KIO09747.1"/>
    </source>
</evidence>
<keyword evidence="2" id="KW-1185">Reference proteome</keyword>
<dbReference type="Proteomes" id="UP000054217">
    <property type="component" value="Unassembled WGS sequence"/>
</dbReference>
<name>A0A0C3KJJ9_PISTI</name>
<sequence length="198" mass="22077">MIGDQGKGFFPQIHYIPPAKSVLLSTPSSGPQRYGSRLRPNYRRICSPALLSRSAGVVCGTGLKKNSRWKAAAVFIPHSGVCIAVWSLFSFTEPANIICRVLQAALCLLDRGRRLLCVLRLILTRYFARSVQRFFMAPTRDSLPMSLAHAHGEGKPIIKRKVYGLYHLGVWIFGSVATLSFQYCCILDTLALLLVYFL</sequence>
<reference evidence="1 2" key="1">
    <citation type="submission" date="2014-04" db="EMBL/GenBank/DDBJ databases">
        <authorList>
            <consortium name="DOE Joint Genome Institute"/>
            <person name="Kuo A."/>
            <person name="Kohler A."/>
            <person name="Costa M.D."/>
            <person name="Nagy L.G."/>
            <person name="Floudas D."/>
            <person name="Copeland A."/>
            <person name="Barry K.W."/>
            <person name="Cichocki N."/>
            <person name="Veneault-Fourrey C."/>
            <person name="LaButti K."/>
            <person name="Lindquist E.A."/>
            <person name="Lipzen A."/>
            <person name="Lundell T."/>
            <person name="Morin E."/>
            <person name="Murat C."/>
            <person name="Sun H."/>
            <person name="Tunlid A."/>
            <person name="Henrissat B."/>
            <person name="Grigoriev I.V."/>
            <person name="Hibbett D.S."/>
            <person name="Martin F."/>
            <person name="Nordberg H.P."/>
            <person name="Cantor M.N."/>
            <person name="Hua S.X."/>
        </authorList>
    </citation>
    <scope>NUCLEOTIDE SEQUENCE [LARGE SCALE GENOMIC DNA]</scope>
    <source>
        <strain evidence="1 2">Marx 270</strain>
    </source>
</reference>
<dbReference type="InParanoid" id="A0A0C3KJJ9"/>
<proteinExistence type="predicted"/>
<reference evidence="2" key="2">
    <citation type="submission" date="2015-01" db="EMBL/GenBank/DDBJ databases">
        <title>Evolutionary Origins and Diversification of the Mycorrhizal Mutualists.</title>
        <authorList>
            <consortium name="DOE Joint Genome Institute"/>
            <consortium name="Mycorrhizal Genomics Consortium"/>
            <person name="Kohler A."/>
            <person name="Kuo A."/>
            <person name="Nagy L.G."/>
            <person name="Floudas D."/>
            <person name="Copeland A."/>
            <person name="Barry K.W."/>
            <person name="Cichocki N."/>
            <person name="Veneault-Fourrey C."/>
            <person name="LaButti K."/>
            <person name="Lindquist E.A."/>
            <person name="Lipzen A."/>
            <person name="Lundell T."/>
            <person name="Morin E."/>
            <person name="Murat C."/>
            <person name="Riley R."/>
            <person name="Ohm R."/>
            <person name="Sun H."/>
            <person name="Tunlid A."/>
            <person name="Henrissat B."/>
            <person name="Grigoriev I.V."/>
            <person name="Hibbett D.S."/>
            <person name="Martin F."/>
        </authorList>
    </citation>
    <scope>NUCLEOTIDE SEQUENCE [LARGE SCALE GENOMIC DNA]</scope>
    <source>
        <strain evidence="2">Marx 270</strain>
    </source>
</reference>
<dbReference type="HOGENOM" id="CLU_1378629_0_0_1"/>
<accession>A0A0C3KJJ9</accession>
<gene>
    <name evidence="1" type="ORF">M404DRAFT_996607</name>
</gene>
<organism evidence="1 2">
    <name type="scientific">Pisolithus tinctorius Marx 270</name>
    <dbReference type="NCBI Taxonomy" id="870435"/>
    <lineage>
        <taxon>Eukaryota</taxon>
        <taxon>Fungi</taxon>
        <taxon>Dikarya</taxon>
        <taxon>Basidiomycota</taxon>
        <taxon>Agaricomycotina</taxon>
        <taxon>Agaricomycetes</taxon>
        <taxon>Agaricomycetidae</taxon>
        <taxon>Boletales</taxon>
        <taxon>Sclerodermatineae</taxon>
        <taxon>Pisolithaceae</taxon>
        <taxon>Pisolithus</taxon>
    </lineage>
</organism>